<dbReference type="RefSeq" id="WP_085916474.1">
    <property type="nucleotide sequence ID" value="NZ_AP018920.1"/>
</dbReference>
<evidence type="ECO:0000313" key="6">
    <source>
        <dbReference type="Proteomes" id="UP000194360"/>
    </source>
</evidence>
<reference evidence="5 6" key="1">
    <citation type="submission" date="2016-09" db="EMBL/GenBank/DDBJ databases">
        <title>Pseudonocardia autotrophica DSM535, a candidate organism with high potential of specific P450 cytochromes.</title>
        <authorList>
            <person name="Grumaz C."/>
            <person name="Vainshtein Y."/>
            <person name="Kirstahler P."/>
            <person name="Sohn K."/>
        </authorList>
    </citation>
    <scope>NUCLEOTIDE SEQUENCE [LARGE SCALE GENOMIC DNA]</scope>
    <source>
        <strain evidence="5 6">DSM 535</strain>
    </source>
</reference>
<evidence type="ECO:0000256" key="2">
    <source>
        <dbReference type="ARBA" id="ARBA00023125"/>
    </source>
</evidence>
<dbReference type="InterPro" id="IPR050204">
    <property type="entry name" value="AraC_XylS_family_regulators"/>
</dbReference>
<dbReference type="InterPro" id="IPR018060">
    <property type="entry name" value="HTH_AraC"/>
</dbReference>
<feature type="domain" description="HTH araC/xylS-type" evidence="4">
    <location>
        <begin position="212"/>
        <end position="312"/>
    </location>
</feature>
<dbReference type="PRINTS" id="PR00032">
    <property type="entry name" value="HTHARAC"/>
</dbReference>
<dbReference type="InterPro" id="IPR020449">
    <property type="entry name" value="Tscrpt_reg_AraC-type_HTH"/>
</dbReference>
<dbReference type="STRING" id="2074.BG845_06425"/>
<dbReference type="PANTHER" id="PTHR46796">
    <property type="entry name" value="HTH-TYPE TRANSCRIPTIONAL ACTIVATOR RHAS-RELATED"/>
    <property type="match status" value="1"/>
</dbReference>
<dbReference type="OrthoDB" id="9799345at2"/>
<keyword evidence="2" id="KW-0238">DNA-binding</keyword>
<protein>
    <submittedName>
        <fullName evidence="5">Transcriptional activator FeaR</fullName>
    </submittedName>
</protein>
<dbReference type="PROSITE" id="PS00041">
    <property type="entry name" value="HTH_ARAC_FAMILY_1"/>
    <property type="match status" value="1"/>
</dbReference>
<keyword evidence="1" id="KW-0805">Transcription regulation</keyword>
<accession>A0A1Y2MIL5</accession>
<dbReference type="GO" id="GO:0003700">
    <property type="term" value="F:DNA-binding transcription factor activity"/>
    <property type="evidence" value="ECO:0007669"/>
    <property type="project" value="InterPro"/>
</dbReference>
<dbReference type="AlphaFoldDB" id="A0A1Y2MIL5"/>
<sequence>MYRIDSLTTSTDRRRQRAEKDAWREWCNHVHGAIDVGLGTDHYNGAVTRQQTSRYQLVSWRADTERLTRHRRHVRADPRGVFEFVVPLRGSLYLGEDEPGATTLAPGSIAMVPIDQRLSFAHGDGSVALSMIVPYERVEHRFGLPVAAGIIRSDSGIAKVGRDLLVGLVRQRDSLTAADFDTACEHATDLICRGLSGDPQPVDAAGTDLIHEQVLRYVREHATDPQLTVRSLAVALGWSRRHIQAVLARRGTTAIDLIRNERLDLARSRLASPRFAGRTIASIAHSVGFTSPSAFSHAFRQRFGCPPRDVRR</sequence>
<dbReference type="GO" id="GO:0043565">
    <property type="term" value="F:sequence-specific DNA binding"/>
    <property type="evidence" value="ECO:0007669"/>
    <property type="project" value="InterPro"/>
</dbReference>
<dbReference type="EMBL" id="MIGB01000062">
    <property type="protein sequence ID" value="OSY34911.1"/>
    <property type="molecule type" value="Genomic_DNA"/>
</dbReference>
<name>A0A1Y2MIL5_PSEAH</name>
<dbReference type="SMART" id="SM00342">
    <property type="entry name" value="HTH_ARAC"/>
    <property type="match status" value="1"/>
</dbReference>
<keyword evidence="3" id="KW-0804">Transcription</keyword>
<evidence type="ECO:0000256" key="1">
    <source>
        <dbReference type="ARBA" id="ARBA00023015"/>
    </source>
</evidence>
<dbReference type="Proteomes" id="UP000194360">
    <property type="component" value="Unassembled WGS sequence"/>
</dbReference>
<dbReference type="SUPFAM" id="SSF46689">
    <property type="entry name" value="Homeodomain-like"/>
    <property type="match status" value="1"/>
</dbReference>
<proteinExistence type="predicted"/>
<organism evidence="5 6">
    <name type="scientific">Pseudonocardia autotrophica</name>
    <name type="common">Amycolata autotrophica</name>
    <name type="synonym">Nocardia autotrophica</name>
    <dbReference type="NCBI Taxonomy" id="2074"/>
    <lineage>
        <taxon>Bacteria</taxon>
        <taxon>Bacillati</taxon>
        <taxon>Actinomycetota</taxon>
        <taxon>Actinomycetes</taxon>
        <taxon>Pseudonocardiales</taxon>
        <taxon>Pseudonocardiaceae</taxon>
        <taxon>Pseudonocardia</taxon>
    </lineage>
</organism>
<dbReference type="InterPro" id="IPR009057">
    <property type="entry name" value="Homeodomain-like_sf"/>
</dbReference>
<keyword evidence="6" id="KW-1185">Reference proteome</keyword>
<evidence type="ECO:0000313" key="5">
    <source>
        <dbReference type="EMBL" id="OSY34911.1"/>
    </source>
</evidence>
<comment type="caution">
    <text evidence="5">The sequence shown here is derived from an EMBL/GenBank/DDBJ whole genome shotgun (WGS) entry which is preliminary data.</text>
</comment>
<evidence type="ECO:0000259" key="4">
    <source>
        <dbReference type="PROSITE" id="PS01124"/>
    </source>
</evidence>
<dbReference type="Gene3D" id="1.10.10.60">
    <property type="entry name" value="Homeodomain-like"/>
    <property type="match status" value="1"/>
</dbReference>
<dbReference type="PANTHER" id="PTHR46796:SF6">
    <property type="entry name" value="ARAC SUBFAMILY"/>
    <property type="match status" value="1"/>
</dbReference>
<dbReference type="InterPro" id="IPR018062">
    <property type="entry name" value="HTH_AraC-typ_CS"/>
</dbReference>
<dbReference type="PROSITE" id="PS01124">
    <property type="entry name" value="HTH_ARAC_FAMILY_2"/>
    <property type="match status" value="1"/>
</dbReference>
<dbReference type="Pfam" id="PF12833">
    <property type="entry name" value="HTH_18"/>
    <property type="match status" value="1"/>
</dbReference>
<gene>
    <name evidence="5" type="primary">feaR_4</name>
    <name evidence="5" type="ORF">BG845_06425</name>
</gene>
<evidence type="ECO:0000256" key="3">
    <source>
        <dbReference type="ARBA" id="ARBA00023163"/>
    </source>
</evidence>